<keyword evidence="7" id="KW-1185">Reference proteome</keyword>
<feature type="transmembrane region" description="Helical" evidence="4">
    <location>
        <begin position="169"/>
        <end position="188"/>
    </location>
</feature>
<dbReference type="InterPro" id="IPR020449">
    <property type="entry name" value="Tscrpt_reg_AraC-type_HTH"/>
</dbReference>
<keyword evidence="4" id="KW-0472">Membrane</keyword>
<evidence type="ECO:0000256" key="3">
    <source>
        <dbReference type="ARBA" id="ARBA00023163"/>
    </source>
</evidence>
<sequence length="353" mass="39697">MWTDQLLRRITTQPAPDNKAPTLLVYAANLLGRLKRIEPMILVWWSFALSILCSSAIRMTNMSSGFSYYVLVVAGSGGCAWFWLLSRMLFRRRKDWRPRMFAVVPVAIVFEALAALMIPVGPAGIAGEAGRVFGNAASMICVTAIVFIYKEVLQGYHRLRCSAERHFRVMFVAGFSLVVGIAILWLSGAGDGSVAATWKSALLTTCAILTVAGSRVVVWYRFRNPLQQALSHETDKDTVEGLVRRIQKAIGNDDLLTTVNLKVADFADQLGEQEYKITRCITNHLQFRNFNHFLNSHRIDRAKHIFQNPETRHLTISTVAYDCGFNSLGPFNRAFKEFTGMTPREFRQQQPVG</sequence>
<accession>A0ABV7JAM4</accession>
<dbReference type="RefSeq" id="WP_077411713.1">
    <property type="nucleotide sequence ID" value="NZ_JBHRTS010000007.1"/>
</dbReference>
<dbReference type="Pfam" id="PF12833">
    <property type="entry name" value="HTH_18"/>
    <property type="match status" value="1"/>
</dbReference>
<evidence type="ECO:0000313" key="7">
    <source>
        <dbReference type="Proteomes" id="UP001595533"/>
    </source>
</evidence>
<keyword evidence="1" id="KW-0805">Transcription regulation</keyword>
<dbReference type="EMBL" id="JBHRTS010000007">
    <property type="protein sequence ID" value="MFC3195185.1"/>
    <property type="molecule type" value="Genomic_DNA"/>
</dbReference>
<dbReference type="PROSITE" id="PS01124">
    <property type="entry name" value="HTH_ARAC_FAMILY_2"/>
    <property type="match status" value="1"/>
</dbReference>
<evidence type="ECO:0000256" key="4">
    <source>
        <dbReference type="SAM" id="Phobius"/>
    </source>
</evidence>
<dbReference type="PRINTS" id="PR00032">
    <property type="entry name" value="HTHARAC"/>
</dbReference>
<dbReference type="SMART" id="SM00342">
    <property type="entry name" value="HTH_ARAC"/>
    <property type="match status" value="1"/>
</dbReference>
<protein>
    <submittedName>
        <fullName evidence="6">Helix-turn-helix domain-containing protein</fullName>
    </submittedName>
</protein>
<dbReference type="Proteomes" id="UP001595533">
    <property type="component" value="Unassembled WGS sequence"/>
</dbReference>
<feature type="transmembrane region" description="Helical" evidence="4">
    <location>
        <begin position="101"/>
        <end position="120"/>
    </location>
</feature>
<evidence type="ECO:0000313" key="6">
    <source>
        <dbReference type="EMBL" id="MFC3195185.1"/>
    </source>
</evidence>
<feature type="transmembrane region" description="Helical" evidence="4">
    <location>
        <begin position="66"/>
        <end position="89"/>
    </location>
</feature>
<dbReference type="PANTHER" id="PTHR43280">
    <property type="entry name" value="ARAC-FAMILY TRANSCRIPTIONAL REGULATOR"/>
    <property type="match status" value="1"/>
</dbReference>
<keyword evidence="4" id="KW-1133">Transmembrane helix</keyword>
<proteinExistence type="predicted"/>
<keyword evidence="2" id="KW-0238">DNA-binding</keyword>
<evidence type="ECO:0000256" key="2">
    <source>
        <dbReference type="ARBA" id="ARBA00023125"/>
    </source>
</evidence>
<gene>
    <name evidence="6" type="ORF">ACFODZ_13110</name>
</gene>
<comment type="caution">
    <text evidence="6">The sequence shown here is derived from an EMBL/GenBank/DDBJ whole genome shotgun (WGS) entry which is preliminary data.</text>
</comment>
<feature type="transmembrane region" description="Helical" evidence="4">
    <location>
        <begin position="41"/>
        <end position="60"/>
    </location>
</feature>
<dbReference type="InterPro" id="IPR009057">
    <property type="entry name" value="Homeodomain-like_sf"/>
</dbReference>
<reference evidence="7" key="1">
    <citation type="journal article" date="2019" name="Int. J. Syst. Evol. Microbiol.">
        <title>The Global Catalogue of Microorganisms (GCM) 10K type strain sequencing project: providing services to taxonomists for standard genome sequencing and annotation.</title>
        <authorList>
            <consortium name="The Broad Institute Genomics Platform"/>
            <consortium name="The Broad Institute Genome Sequencing Center for Infectious Disease"/>
            <person name="Wu L."/>
            <person name="Ma J."/>
        </authorList>
    </citation>
    <scope>NUCLEOTIDE SEQUENCE [LARGE SCALE GENOMIC DNA]</scope>
    <source>
        <strain evidence="7">KCTC 42953</strain>
    </source>
</reference>
<dbReference type="SUPFAM" id="SSF46689">
    <property type="entry name" value="Homeodomain-like"/>
    <property type="match status" value="1"/>
</dbReference>
<evidence type="ECO:0000256" key="1">
    <source>
        <dbReference type="ARBA" id="ARBA00023015"/>
    </source>
</evidence>
<keyword evidence="3" id="KW-0804">Transcription</keyword>
<dbReference type="PANTHER" id="PTHR43280:SF29">
    <property type="entry name" value="ARAC-FAMILY TRANSCRIPTIONAL REGULATOR"/>
    <property type="match status" value="1"/>
</dbReference>
<evidence type="ECO:0000259" key="5">
    <source>
        <dbReference type="PROSITE" id="PS01124"/>
    </source>
</evidence>
<dbReference type="InterPro" id="IPR018060">
    <property type="entry name" value="HTH_AraC"/>
</dbReference>
<keyword evidence="4" id="KW-0812">Transmembrane</keyword>
<organism evidence="6 7">
    <name type="scientific">Marinicella sediminis</name>
    <dbReference type="NCBI Taxonomy" id="1792834"/>
    <lineage>
        <taxon>Bacteria</taxon>
        <taxon>Pseudomonadati</taxon>
        <taxon>Pseudomonadota</taxon>
        <taxon>Gammaproteobacteria</taxon>
        <taxon>Lysobacterales</taxon>
        <taxon>Marinicellaceae</taxon>
        <taxon>Marinicella</taxon>
    </lineage>
</organism>
<feature type="transmembrane region" description="Helical" evidence="4">
    <location>
        <begin position="132"/>
        <end position="149"/>
    </location>
</feature>
<feature type="domain" description="HTH araC/xylS-type" evidence="5">
    <location>
        <begin position="240"/>
        <end position="349"/>
    </location>
</feature>
<name>A0ABV7JAM4_9GAMM</name>
<feature type="transmembrane region" description="Helical" evidence="4">
    <location>
        <begin position="200"/>
        <end position="220"/>
    </location>
</feature>
<dbReference type="Gene3D" id="1.10.10.60">
    <property type="entry name" value="Homeodomain-like"/>
    <property type="match status" value="1"/>
</dbReference>